<dbReference type="Pfam" id="PF03540">
    <property type="entry name" value="TAF10"/>
    <property type="match status" value="1"/>
</dbReference>
<dbReference type="Proteomes" id="UP000728032">
    <property type="component" value="Unassembled WGS sequence"/>
</dbReference>
<reference evidence="7" key="1">
    <citation type="submission" date="2020-11" db="EMBL/GenBank/DDBJ databases">
        <authorList>
            <person name="Tran Van P."/>
        </authorList>
    </citation>
    <scope>NUCLEOTIDE SEQUENCE</scope>
</reference>
<dbReference type="CDD" id="cd07982">
    <property type="entry name" value="HFD_TAF10"/>
    <property type="match status" value="1"/>
</dbReference>
<dbReference type="AlphaFoldDB" id="A0A7R9R150"/>
<dbReference type="EMBL" id="OC964765">
    <property type="protein sequence ID" value="CAD7665866.1"/>
    <property type="molecule type" value="Genomic_DNA"/>
</dbReference>
<comment type="subcellular location">
    <subcellularLocation>
        <location evidence="1">Nucleus</location>
    </subcellularLocation>
</comment>
<name>A0A7R9R150_9ACAR</name>
<evidence type="ECO:0000256" key="1">
    <source>
        <dbReference type="ARBA" id="ARBA00004123"/>
    </source>
</evidence>
<feature type="compositionally biased region" description="Polar residues" evidence="6">
    <location>
        <begin position="1"/>
        <end position="12"/>
    </location>
</feature>
<evidence type="ECO:0000313" key="7">
    <source>
        <dbReference type="EMBL" id="CAD7665866.1"/>
    </source>
</evidence>
<evidence type="ECO:0000256" key="6">
    <source>
        <dbReference type="SAM" id="MobiDB-lite"/>
    </source>
</evidence>
<feature type="compositionally biased region" description="Polar residues" evidence="6">
    <location>
        <begin position="35"/>
        <end position="46"/>
    </location>
</feature>
<comment type="similarity">
    <text evidence="5">Belongs to the TAF10 family.</text>
</comment>
<dbReference type="GO" id="GO:1990841">
    <property type="term" value="F:promoter-specific chromatin binding"/>
    <property type="evidence" value="ECO:0007669"/>
    <property type="project" value="TreeGrafter"/>
</dbReference>
<dbReference type="EMBL" id="CAJPVJ010049940">
    <property type="protein sequence ID" value="CAG2183002.1"/>
    <property type="molecule type" value="Genomic_DNA"/>
</dbReference>
<dbReference type="PANTHER" id="PTHR21242">
    <property type="entry name" value="TRANSCRIPTION INITIATION FACTOR TFIID SUBUNIT 10"/>
    <property type="match status" value="1"/>
</dbReference>
<dbReference type="OrthoDB" id="154356at2759"/>
<dbReference type="GO" id="GO:0006367">
    <property type="term" value="P:transcription initiation at RNA polymerase II promoter"/>
    <property type="evidence" value="ECO:0007669"/>
    <property type="project" value="TreeGrafter"/>
</dbReference>
<dbReference type="PANTHER" id="PTHR21242:SF0">
    <property type="entry name" value="TRANSCRIPTION INITIATION FACTOR TFIID SUBUNIT 10"/>
    <property type="match status" value="1"/>
</dbReference>
<proteinExistence type="inferred from homology"/>
<keyword evidence="2" id="KW-0805">Transcription regulation</keyword>
<evidence type="ECO:0000256" key="2">
    <source>
        <dbReference type="ARBA" id="ARBA00023015"/>
    </source>
</evidence>
<evidence type="ECO:0008006" key="9">
    <source>
        <dbReference type="Google" id="ProtNLM"/>
    </source>
</evidence>
<gene>
    <name evidence="7" type="ORF">ONB1V03_LOCUS22423</name>
</gene>
<keyword evidence="4" id="KW-0539">Nucleus</keyword>
<protein>
    <recommendedName>
        <fullName evidence="9">Transcription initiation factor TFIID subunit 10</fullName>
    </recommendedName>
</protein>
<evidence type="ECO:0000256" key="4">
    <source>
        <dbReference type="ARBA" id="ARBA00023242"/>
    </source>
</evidence>
<feature type="non-terminal residue" evidence="7">
    <location>
        <position position="129"/>
    </location>
</feature>
<dbReference type="GO" id="GO:0005669">
    <property type="term" value="C:transcription factor TFIID complex"/>
    <property type="evidence" value="ECO:0007669"/>
    <property type="project" value="TreeGrafter"/>
</dbReference>
<evidence type="ECO:0000256" key="5">
    <source>
        <dbReference type="ARBA" id="ARBA00025730"/>
    </source>
</evidence>
<dbReference type="InterPro" id="IPR003923">
    <property type="entry name" value="TAF10"/>
</dbReference>
<keyword evidence="8" id="KW-1185">Reference proteome</keyword>
<dbReference type="GO" id="GO:0016251">
    <property type="term" value="F:RNA polymerase II general transcription initiation factor activity"/>
    <property type="evidence" value="ECO:0007669"/>
    <property type="project" value="TreeGrafter"/>
</dbReference>
<evidence type="ECO:0000256" key="3">
    <source>
        <dbReference type="ARBA" id="ARBA00023163"/>
    </source>
</evidence>
<accession>A0A7R9R150</accession>
<organism evidence="7">
    <name type="scientific">Oppiella nova</name>
    <dbReference type="NCBI Taxonomy" id="334625"/>
    <lineage>
        <taxon>Eukaryota</taxon>
        <taxon>Metazoa</taxon>
        <taxon>Ecdysozoa</taxon>
        <taxon>Arthropoda</taxon>
        <taxon>Chelicerata</taxon>
        <taxon>Arachnida</taxon>
        <taxon>Acari</taxon>
        <taxon>Acariformes</taxon>
        <taxon>Sarcoptiformes</taxon>
        <taxon>Oribatida</taxon>
        <taxon>Brachypylina</taxon>
        <taxon>Oppioidea</taxon>
        <taxon>Oppiidae</taxon>
        <taxon>Oppiella</taxon>
    </lineage>
</organism>
<sequence>MDSLEDQSNGASTPMAVDIDNTDNTDSTSKEPTVEETTTGAQQAVTSNVKPVGQPLVDFLHHLEDYTPTIPDAVTVHYLNTSGFETSDPRIVRLISVAAQKFISDVVNDALQHCKMRGAGQSKKTSKDK</sequence>
<dbReference type="GO" id="GO:0000124">
    <property type="term" value="C:SAGA complex"/>
    <property type="evidence" value="ECO:0007669"/>
    <property type="project" value="TreeGrafter"/>
</dbReference>
<dbReference type="PRINTS" id="PR01443">
    <property type="entry name" value="TFIID30KDSUB"/>
</dbReference>
<feature type="region of interest" description="Disordered" evidence="6">
    <location>
        <begin position="1"/>
        <end position="46"/>
    </location>
</feature>
<keyword evidence="3" id="KW-0804">Transcription</keyword>
<evidence type="ECO:0000313" key="8">
    <source>
        <dbReference type="Proteomes" id="UP000728032"/>
    </source>
</evidence>